<dbReference type="AlphaFoldDB" id="A0A9P8ICN7"/>
<name>A0A9P8ICN7_9PEZI</name>
<dbReference type="OrthoDB" id="10553382at2759"/>
<dbReference type="EMBL" id="JAGHQL010000007">
    <property type="protein sequence ID" value="KAH0545320.1"/>
    <property type="molecule type" value="Genomic_DNA"/>
</dbReference>
<accession>A0A9P8ICN7</accession>
<evidence type="ECO:0000313" key="2">
    <source>
        <dbReference type="EMBL" id="KAH0545320.1"/>
    </source>
</evidence>
<feature type="compositionally biased region" description="Low complexity" evidence="1">
    <location>
        <begin position="1"/>
        <end position="20"/>
    </location>
</feature>
<comment type="caution">
    <text evidence="2">The sequence shown here is derived from an EMBL/GenBank/DDBJ whole genome shotgun (WGS) entry which is preliminary data.</text>
</comment>
<protein>
    <submittedName>
        <fullName evidence="2">Uncharacterized protein</fullName>
    </submittedName>
</protein>
<gene>
    <name evidence="2" type="ORF">FGG08_000619</name>
</gene>
<organism evidence="2 3">
    <name type="scientific">Glutinoglossum americanum</name>
    <dbReference type="NCBI Taxonomy" id="1670608"/>
    <lineage>
        <taxon>Eukaryota</taxon>
        <taxon>Fungi</taxon>
        <taxon>Dikarya</taxon>
        <taxon>Ascomycota</taxon>
        <taxon>Pezizomycotina</taxon>
        <taxon>Geoglossomycetes</taxon>
        <taxon>Geoglossales</taxon>
        <taxon>Geoglossaceae</taxon>
        <taxon>Glutinoglossum</taxon>
    </lineage>
</organism>
<proteinExistence type="predicted"/>
<evidence type="ECO:0000313" key="3">
    <source>
        <dbReference type="Proteomes" id="UP000698800"/>
    </source>
</evidence>
<dbReference type="Proteomes" id="UP000698800">
    <property type="component" value="Unassembled WGS sequence"/>
</dbReference>
<reference evidence="2" key="1">
    <citation type="submission" date="2021-03" db="EMBL/GenBank/DDBJ databases">
        <title>Comparative genomics and phylogenomic investigation of the class Geoglossomycetes provide insights into ecological specialization and systematics.</title>
        <authorList>
            <person name="Melie T."/>
            <person name="Pirro S."/>
            <person name="Miller A.N."/>
            <person name="Quandt A."/>
        </authorList>
    </citation>
    <scope>NUCLEOTIDE SEQUENCE</scope>
    <source>
        <strain evidence="2">GBOQ0MN5Z8</strain>
    </source>
</reference>
<keyword evidence="3" id="KW-1185">Reference proteome</keyword>
<evidence type="ECO:0000256" key="1">
    <source>
        <dbReference type="SAM" id="MobiDB-lite"/>
    </source>
</evidence>
<sequence length="102" mass="11238">MPQTQSTASTRVSSIRSSSVSRDEFEDSGSTENNMEIGSPFTKILNSIRLKNNSLMTKIRTDAEFKGNGSEMQGIRSETGGQGSQGVWNKFLALVRIEFSQE</sequence>
<feature type="region of interest" description="Disordered" evidence="1">
    <location>
        <begin position="1"/>
        <end position="38"/>
    </location>
</feature>